<sequence>MRFVAPFISGDRPWHRKPLFGNTKSQRAYRPANRSAGEIAAPCARSFTNRVVTLKRGWGRGSGEMATLPPFMILTVALEADVRNHDYCYGTPGTGPS</sequence>
<evidence type="ECO:0000313" key="1">
    <source>
        <dbReference type="EMBL" id="CAH2045386.1"/>
    </source>
</evidence>
<name>A0ABN8I4Q0_9NEOP</name>
<feature type="non-terminal residue" evidence="1">
    <location>
        <position position="97"/>
    </location>
</feature>
<proteinExistence type="predicted"/>
<reference evidence="1" key="1">
    <citation type="submission" date="2022-03" db="EMBL/GenBank/DDBJ databases">
        <authorList>
            <person name="Martin H S."/>
        </authorList>
    </citation>
    <scope>NUCLEOTIDE SEQUENCE</scope>
</reference>
<keyword evidence="2" id="KW-1185">Reference proteome</keyword>
<evidence type="ECO:0000313" key="2">
    <source>
        <dbReference type="Proteomes" id="UP000837857"/>
    </source>
</evidence>
<gene>
    <name evidence="1" type="ORF">IPOD504_LOCUS5048</name>
</gene>
<accession>A0ABN8I4Q0</accession>
<dbReference type="Proteomes" id="UP000837857">
    <property type="component" value="Chromosome 16"/>
</dbReference>
<dbReference type="EMBL" id="OW152828">
    <property type="protein sequence ID" value="CAH2045386.1"/>
    <property type="molecule type" value="Genomic_DNA"/>
</dbReference>
<organism evidence="1 2">
    <name type="scientific">Iphiclides podalirius</name>
    <name type="common">scarce swallowtail</name>
    <dbReference type="NCBI Taxonomy" id="110791"/>
    <lineage>
        <taxon>Eukaryota</taxon>
        <taxon>Metazoa</taxon>
        <taxon>Ecdysozoa</taxon>
        <taxon>Arthropoda</taxon>
        <taxon>Hexapoda</taxon>
        <taxon>Insecta</taxon>
        <taxon>Pterygota</taxon>
        <taxon>Neoptera</taxon>
        <taxon>Endopterygota</taxon>
        <taxon>Lepidoptera</taxon>
        <taxon>Glossata</taxon>
        <taxon>Ditrysia</taxon>
        <taxon>Papilionoidea</taxon>
        <taxon>Papilionidae</taxon>
        <taxon>Papilioninae</taxon>
        <taxon>Iphiclides</taxon>
    </lineage>
</organism>
<protein>
    <submittedName>
        <fullName evidence="1">Uncharacterized protein</fullName>
    </submittedName>
</protein>